<dbReference type="Pfam" id="PF08275">
    <property type="entry name" value="DNAG_N"/>
    <property type="match status" value="1"/>
</dbReference>
<accession>A0A378NPC4</accession>
<evidence type="ECO:0000313" key="16">
    <source>
        <dbReference type="EMBL" id="STY70232.1"/>
    </source>
</evidence>
<dbReference type="InterPro" id="IPR030846">
    <property type="entry name" value="DnaG_bac"/>
</dbReference>
<name>A0A378NPC4_9FIRM</name>
<dbReference type="GO" id="GO:0000428">
    <property type="term" value="C:DNA-directed RNA polymerase complex"/>
    <property type="evidence" value="ECO:0007669"/>
    <property type="project" value="UniProtKB-KW"/>
</dbReference>
<evidence type="ECO:0000256" key="2">
    <source>
        <dbReference type="ARBA" id="ARBA00022515"/>
    </source>
</evidence>
<dbReference type="Proteomes" id="UP000255234">
    <property type="component" value="Unassembled WGS sequence"/>
</dbReference>
<evidence type="ECO:0000256" key="6">
    <source>
        <dbReference type="ARBA" id="ARBA00022723"/>
    </source>
</evidence>
<dbReference type="InterPro" id="IPR016136">
    <property type="entry name" value="DNA_helicase_N/primase_C"/>
</dbReference>
<evidence type="ECO:0000256" key="12">
    <source>
        <dbReference type="HAMAP-Rule" id="MF_00974"/>
    </source>
</evidence>
<dbReference type="FunFam" id="3.90.980.10:FF:000001">
    <property type="entry name" value="DNA primase"/>
    <property type="match status" value="1"/>
</dbReference>
<evidence type="ECO:0000313" key="17">
    <source>
        <dbReference type="Proteomes" id="UP000255234"/>
    </source>
</evidence>
<proteinExistence type="inferred from homology"/>
<comment type="subunit">
    <text evidence="12">Monomer. Interacts with DnaB.</text>
</comment>
<dbReference type="PANTHER" id="PTHR30313">
    <property type="entry name" value="DNA PRIMASE"/>
    <property type="match status" value="1"/>
</dbReference>
<feature type="zinc finger region" description="CHC2-type" evidence="12 14">
    <location>
        <begin position="41"/>
        <end position="65"/>
    </location>
</feature>
<dbReference type="InterPro" id="IPR050219">
    <property type="entry name" value="DnaG_primase"/>
</dbReference>
<comment type="function">
    <text evidence="12 13">RNA polymerase that catalyzes the synthesis of short RNA molecules used as primers for DNA polymerase during DNA replication.</text>
</comment>
<dbReference type="GO" id="GO:0005737">
    <property type="term" value="C:cytoplasm"/>
    <property type="evidence" value="ECO:0007669"/>
    <property type="project" value="TreeGrafter"/>
</dbReference>
<dbReference type="Gene3D" id="3.40.1360.10">
    <property type="match status" value="1"/>
</dbReference>
<comment type="cofactor">
    <cofactor evidence="12 13 14">
        <name>Zn(2+)</name>
        <dbReference type="ChEBI" id="CHEBI:29105"/>
    </cofactor>
    <text evidence="12 13 14">Binds 1 zinc ion per monomer.</text>
</comment>
<dbReference type="GO" id="GO:0003677">
    <property type="term" value="F:DNA binding"/>
    <property type="evidence" value="ECO:0007669"/>
    <property type="project" value="UniProtKB-KW"/>
</dbReference>
<keyword evidence="5 12" id="KW-0235">DNA replication</keyword>
<dbReference type="SUPFAM" id="SSF57783">
    <property type="entry name" value="Zinc beta-ribbon"/>
    <property type="match status" value="1"/>
</dbReference>
<keyword evidence="7 12" id="KW-0863">Zinc-finger</keyword>
<keyword evidence="4 12" id="KW-0548">Nucleotidyltransferase</keyword>
<evidence type="ECO:0000256" key="4">
    <source>
        <dbReference type="ARBA" id="ARBA00022695"/>
    </source>
</evidence>
<reference evidence="16 17" key="1">
    <citation type="submission" date="2018-06" db="EMBL/GenBank/DDBJ databases">
        <authorList>
            <consortium name="Pathogen Informatics"/>
            <person name="Doyle S."/>
        </authorList>
    </citation>
    <scope>NUCLEOTIDE SEQUENCE [LARGE SCALE GENOMIC DNA]</scope>
    <source>
        <strain evidence="16 17">NCTC10571</strain>
    </source>
</reference>
<dbReference type="RefSeq" id="WP_115150947.1">
    <property type="nucleotide sequence ID" value="NZ_UGPP01000001.1"/>
</dbReference>
<feature type="domain" description="Toprim" evidence="15">
    <location>
        <begin position="262"/>
        <end position="343"/>
    </location>
</feature>
<dbReference type="GO" id="GO:0008270">
    <property type="term" value="F:zinc ion binding"/>
    <property type="evidence" value="ECO:0007669"/>
    <property type="project" value="UniProtKB-UniRule"/>
</dbReference>
<keyword evidence="10 12" id="KW-0238">DNA-binding</keyword>
<keyword evidence="6 12" id="KW-0479">Metal-binding</keyword>
<dbReference type="SMART" id="SM00493">
    <property type="entry name" value="TOPRIM"/>
    <property type="match status" value="1"/>
</dbReference>
<evidence type="ECO:0000259" key="15">
    <source>
        <dbReference type="PROSITE" id="PS50880"/>
    </source>
</evidence>
<dbReference type="Pfam" id="PF01807">
    <property type="entry name" value="Zn_ribbon_DnaG"/>
    <property type="match status" value="1"/>
</dbReference>
<dbReference type="Pfam" id="PF10410">
    <property type="entry name" value="DnaB_bind"/>
    <property type="match status" value="1"/>
</dbReference>
<dbReference type="Pfam" id="PF13155">
    <property type="entry name" value="Toprim_2"/>
    <property type="match status" value="1"/>
</dbReference>
<dbReference type="FunFam" id="3.90.580.10:FF:000001">
    <property type="entry name" value="DNA primase"/>
    <property type="match status" value="1"/>
</dbReference>
<dbReference type="STRING" id="1122216.GCA_000423385_01589"/>
<dbReference type="GO" id="GO:1990077">
    <property type="term" value="C:primosome complex"/>
    <property type="evidence" value="ECO:0007669"/>
    <property type="project" value="UniProtKB-KW"/>
</dbReference>
<dbReference type="GO" id="GO:0006269">
    <property type="term" value="P:DNA replication, synthesis of primer"/>
    <property type="evidence" value="ECO:0007669"/>
    <property type="project" value="UniProtKB-UniRule"/>
</dbReference>
<evidence type="ECO:0000256" key="1">
    <source>
        <dbReference type="ARBA" id="ARBA00022478"/>
    </source>
</evidence>
<dbReference type="Gene3D" id="3.90.980.10">
    <property type="entry name" value="DNA primase, catalytic core, N-terminal domain"/>
    <property type="match status" value="1"/>
</dbReference>
<evidence type="ECO:0000256" key="14">
    <source>
        <dbReference type="PIRSR" id="PIRSR002811-1"/>
    </source>
</evidence>
<dbReference type="HAMAP" id="MF_00974">
    <property type="entry name" value="DNA_primase_DnaG"/>
    <property type="match status" value="1"/>
</dbReference>
<dbReference type="Gene3D" id="1.10.860.10">
    <property type="entry name" value="DNAb Helicase, Chain A"/>
    <property type="match status" value="1"/>
</dbReference>
<keyword evidence="11 12" id="KW-0804">Transcription</keyword>
<evidence type="ECO:0000256" key="13">
    <source>
        <dbReference type="PIRNR" id="PIRNR002811"/>
    </source>
</evidence>
<evidence type="ECO:0000256" key="10">
    <source>
        <dbReference type="ARBA" id="ARBA00023125"/>
    </source>
</evidence>
<evidence type="ECO:0000256" key="9">
    <source>
        <dbReference type="ARBA" id="ARBA00022842"/>
    </source>
</evidence>
<dbReference type="CDD" id="cd03364">
    <property type="entry name" value="TOPRIM_DnaG_primases"/>
    <property type="match status" value="1"/>
</dbReference>
<protein>
    <recommendedName>
        <fullName evidence="12 13">DNA primase</fullName>
        <ecNumber evidence="12">2.7.7.101</ecNumber>
    </recommendedName>
</protein>
<dbReference type="PANTHER" id="PTHR30313:SF2">
    <property type="entry name" value="DNA PRIMASE"/>
    <property type="match status" value="1"/>
</dbReference>
<dbReference type="SUPFAM" id="SSF56731">
    <property type="entry name" value="DNA primase core"/>
    <property type="match status" value="1"/>
</dbReference>
<evidence type="ECO:0000256" key="3">
    <source>
        <dbReference type="ARBA" id="ARBA00022679"/>
    </source>
</evidence>
<dbReference type="FunFam" id="3.40.1360.10:FF:000002">
    <property type="entry name" value="DNA primase"/>
    <property type="match status" value="1"/>
</dbReference>
<comment type="catalytic activity">
    <reaction evidence="12">
        <text>ssDNA + n NTP = ssDNA/pppN(pN)n-1 hybrid + (n-1) diphosphate.</text>
        <dbReference type="EC" id="2.7.7.101"/>
    </reaction>
</comment>
<evidence type="ECO:0000256" key="11">
    <source>
        <dbReference type="ARBA" id="ARBA00023163"/>
    </source>
</evidence>
<evidence type="ECO:0000256" key="5">
    <source>
        <dbReference type="ARBA" id="ARBA00022705"/>
    </source>
</evidence>
<dbReference type="PROSITE" id="PS50880">
    <property type="entry name" value="TOPRIM"/>
    <property type="match status" value="1"/>
</dbReference>
<dbReference type="InterPro" id="IPR019475">
    <property type="entry name" value="DNA_primase_DnaB-bd"/>
</dbReference>
<dbReference type="InterPro" id="IPR002694">
    <property type="entry name" value="Znf_CHC2"/>
</dbReference>
<evidence type="ECO:0000256" key="8">
    <source>
        <dbReference type="ARBA" id="ARBA00022833"/>
    </source>
</evidence>
<dbReference type="InterPro" id="IPR037068">
    <property type="entry name" value="DNA_primase_core_N_sf"/>
</dbReference>
<dbReference type="Gene3D" id="3.90.580.10">
    <property type="entry name" value="Zinc finger, CHC2-type domain"/>
    <property type="match status" value="1"/>
</dbReference>
<dbReference type="PIRSF" id="PIRSF002811">
    <property type="entry name" value="DnaG"/>
    <property type="match status" value="1"/>
</dbReference>
<keyword evidence="9" id="KW-0460">Magnesium</keyword>
<evidence type="ECO:0000256" key="7">
    <source>
        <dbReference type="ARBA" id="ARBA00022771"/>
    </source>
</evidence>
<dbReference type="NCBIfam" id="TIGR01391">
    <property type="entry name" value="dnaG"/>
    <property type="match status" value="1"/>
</dbReference>
<dbReference type="InterPro" id="IPR036977">
    <property type="entry name" value="DNA_primase_Znf_CHC2"/>
</dbReference>
<comment type="domain">
    <text evidence="12">Contains an N-terminal zinc-binding domain, a central core domain that contains the primase activity, and a C-terminal DnaB-binding domain.</text>
</comment>
<keyword evidence="8 12" id="KW-0862">Zinc</keyword>
<dbReference type="SMART" id="SM00400">
    <property type="entry name" value="ZnF_CHCC"/>
    <property type="match status" value="1"/>
</dbReference>
<dbReference type="GO" id="GO:0003899">
    <property type="term" value="F:DNA-directed RNA polymerase activity"/>
    <property type="evidence" value="ECO:0007669"/>
    <property type="project" value="UniProtKB-UniRule"/>
</dbReference>
<organism evidence="16 17">
    <name type="scientific">Megamonas hypermegale</name>
    <dbReference type="NCBI Taxonomy" id="158847"/>
    <lineage>
        <taxon>Bacteria</taxon>
        <taxon>Bacillati</taxon>
        <taxon>Bacillota</taxon>
        <taxon>Negativicutes</taxon>
        <taxon>Selenomonadales</taxon>
        <taxon>Selenomonadaceae</taxon>
        <taxon>Megamonas</taxon>
    </lineage>
</organism>
<dbReference type="InterPro" id="IPR013264">
    <property type="entry name" value="DNAG_N"/>
</dbReference>
<dbReference type="InterPro" id="IPR006171">
    <property type="entry name" value="TOPRIM_dom"/>
</dbReference>
<keyword evidence="2 12" id="KW-0639">Primosome</keyword>
<keyword evidence="1 12" id="KW-0240">DNA-directed RNA polymerase</keyword>
<sequence length="604" mass="68716">MRTQNLHDDFVEQVRSSSDILSVISSYVHLKKRGNRYWGCCPFHNEKTPSFSVVPQQGFFYCFGCHAGGNLFKFISLIENISYYEAIKLQAQRLNIPIPTTKKSADELKQEQQKNSLFKIHEMAGSFFHNCLTRTSLGEAGRAYFSSRQISSDIITKFKLGFAPNLWDKLFTSFTKRGITKELLAKAGLITIKDSGKVYDRFRNRIIIPIMNEHGQICGFGGRIINPNDSPKYLNSPETLIFNKRHLLFGLDHAQKSIKENNFSIVVEGYMDAIALHSHNITNAVASLGTAFTAQQCRKILRYSPNIYFCYDSDNAGQAATMRALAIASSNGANVKVITIPDGKDPDEFLRHHGSKEFYALIDKALPLMEYQLQYVLKSTDRNTLEGKLLAVNQLMPLLANITNTVERNEYIIRISNVLGIDEGVIRSDLQRQNSQRNFNAYDVSTDNLPGINSRKAFSEKKDALTMAGRCIIKKIWHEASILDYVLNLIPAEEFPNKIHGEILKYLANTLANNQPFTDIDAAEKLSDTAYSELSHCLVEEFTTDDDIQLTEDCLKLLRRYYLNSNYEKHRLLADELQRNGDSRFLEELKISQQIRMEMDNLSS</sequence>
<comment type="similarity">
    <text evidence="12 13">Belongs to the DnaG primase family.</text>
</comment>
<gene>
    <name evidence="16" type="primary">dnaG_1</name>
    <name evidence="12" type="synonym">dnaG</name>
    <name evidence="16" type="ORF">NCTC10571_00350</name>
</gene>
<dbReference type="EMBL" id="UGPP01000001">
    <property type="protein sequence ID" value="STY70232.1"/>
    <property type="molecule type" value="Genomic_DNA"/>
</dbReference>
<dbReference type="AlphaFoldDB" id="A0A378NPC4"/>
<dbReference type="InterPro" id="IPR034151">
    <property type="entry name" value="TOPRIM_DnaG_bac"/>
</dbReference>
<keyword evidence="3 12" id="KW-0808">Transferase</keyword>
<dbReference type="InterPro" id="IPR006295">
    <property type="entry name" value="DNA_primase_DnaG"/>
</dbReference>
<dbReference type="EC" id="2.7.7.101" evidence="12"/>